<dbReference type="InterPro" id="IPR011990">
    <property type="entry name" value="TPR-like_helical_dom_sf"/>
</dbReference>
<dbReference type="Gene3D" id="1.25.40.10">
    <property type="entry name" value="Tetratricopeptide repeat domain"/>
    <property type="match status" value="1"/>
</dbReference>
<dbReference type="InterPro" id="IPR050869">
    <property type="entry name" value="H3K4_H4K5_MeTrfase"/>
</dbReference>
<organism evidence="2 3">
    <name type="scientific">Tribonema minus</name>
    <dbReference type="NCBI Taxonomy" id="303371"/>
    <lineage>
        <taxon>Eukaryota</taxon>
        <taxon>Sar</taxon>
        <taxon>Stramenopiles</taxon>
        <taxon>Ochrophyta</taxon>
        <taxon>PX clade</taxon>
        <taxon>Xanthophyceae</taxon>
        <taxon>Tribonematales</taxon>
        <taxon>Tribonemataceae</taxon>
        <taxon>Tribonema</taxon>
    </lineage>
</organism>
<evidence type="ECO:0000256" key="1">
    <source>
        <dbReference type="SAM" id="MobiDB-lite"/>
    </source>
</evidence>
<name>A0A835YN82_9STRA</name>
<dbReference type="AlphaFoldDB" id="A0A835YN82"/>
<protein>
    <recommendedName>
        <fullName evidence="4">SET domain-containing protein</fullName>
    </recommendedName>
</protein>
<dbReference type="PANTHER" id="PTHR12197:SF251">
    <property type="entry name" value="EG:BACR7C10.4 PROTEIN"/>
    <property type="match status" value="1"/>
</dbReference>
<accession>A0A835YN82</accession>
<evidence type="ECO:0000313" key="2">
    <source>
        <dbReference type="EMBL" id="KAG5178442.1"/>
    </source>
</evidence>
<evidence type="ECO:0008006" key="4">
    <source>
        <dbReference type="Google" id="ProtNLM"/>
    </source>
</evidence>
<keyword evidence="3" id="KW-1185">Reference proteome</keyword>
<sequence>MMAAAIDPSMASLPLAACLKCNLYLVCPQCASSMAKHHDAAECAALPQLDNCPSTVLLAFRLARLLQLQQTASATVDAADPSLTAAAVSTCSARPVALHDLQPACAPAASSACEDQSSSSPAAAAAAAAANVLTALLPGVTRPQILHAVALCANNAHAVSDPASHTVIGQAIFPSLSLFNHACAPSAYFSVATQPGRAVTGAVRARRALLRGDGVTLSYIPLHAYPRSVRRRSLEAKYGFRCACAECVSGSLEPVVRGFAPLLSGGAVTWTNGGDGDGGDDARLAQQQQQQLDEEQETEAIVEECEALSAGGRHLEAHLVLETQRQSLRALGTHHWLRARLLLALTHCQAARARYEQLAPTCAALLRALRAAAPLVDPLLLAQTLVYRAVALERGGEGEQGEEGGQGEEGEGAPTAAECLGEACDALEVCLGAEHSYTRTVHRMQADLEGTKQDTT</sequence>
<dbReference type="SUPFAM" id="SSF82199">
    <property type="entry name" value="SET domain"/>
    <property type="match status" value="1"/>
</dbReference>
<feature type="region of interest" description="Disordered" evidence="1">
    <location>
        <begin position="270"/>
        <end position="290"/>
    </location>
</feature>
<proteinExistence type="predicted"/>
<dbReference type="GO" id="GO:0005634">
    <property type="term" value="C:nucleus"/>
    <property type="evidence" value="ECO:0007669"/>
    <property type="project" value="TreeGrafter"/>
</dbReference>
<reference evidence="2" key="1">
    <citation type="submission" date="2021-02" db="EMBL/GenBank/DDBJ databases">
        <title>First Annotated Genome of the Yellow-green Alga Tribonema minus.</title>
        <authorList>
            <person name="Mahan K.M."/>
        </authorList>
    </citation>
    <scope>NUCLEOTIDE SEQUENCE</scope>
    <source>
        <strain evidence="2">UTEX B ZZ1240</strain>
    </source>
</reference>
<dbReference type="InterPro" id="IPR046341">
    <property type="entry name" value="SET_dom_sf"/>
</dbReference>
<dbReference type="Gene3D" id="2.170.270.10">
    <property type="entry name" value="SET domain"/>
    <property type="match status" value="1"/>
</dbReference>
<evidence type="ECO:0000313" key="3">
    <source>
        <dbReference type="Proteomes" id="UP000664859"/>
    </source>
</evidence>
<dbReference type="PANTHER" id="PTHR12197">
    <property type="entry name" value="HISTONE-LYSINE N-METHYLTRANSFERASE SMYD"/>
    <property type="match status" value="1"/>
</dbReference>
<comment type="caution">
    <text evidence="2">The sequence shown here is derived from an EMBL/GenBank/DDBJ whole genome shotgun (WGS) entry which is preliminary data.</text>
</comment>
<dbReference type="CDD" id="cd20071">
    <property type="entry name" value="SET_SMYD"/>
    <property type="match status" value="1"/>
</dbReference>
<gene>
    <name evidence="2" type="ORF">JKP88DRAFT_264653</name>
</gene>
<dbReference type="Proteomes" id="UP000664859">
    <property type="component" value="Unassembled WGS sequence"/>
</dbReference>
<dbReference type="EMBL" id="JAFCMP010000515">
    <property type="protein sequence ID" value="KAG5178442.1"/>
    <property type="molecule type" value="Genomic_DNA"/>
</dbReference>